<dbReference type="InterPro" id="IPR029058">
    <property type="entry name" value="AB_hydrolase_fold"/>
</dbReference>
<keyword evidence="2" id="KW-1185">Reference proteome</keyword>
<evidence type="ECO:0000313" key="2">
    <source>
        <dbReference type="Proteomes" id="UP000291591"/>
    </source>
</evidence>
<dbReference type="GO" id="GO:0016747">
    <property type="term" value="F:acyltransferase activity, transferring groups other than amino-acyl groups"/>
    <property type="evidence" value="ECO:0007669"/>
    <property type="project" value="TreeGrafter"/>
</dbReference>
<dbReference type="GO" id="GO:0016787">
    <property type="term" value="F:hydrolase activity"/>
    <property type="evidence" value="ECO:0007669"/>
    <property type="project" value="UniProtKB-KW"/>
</dbReference>
<organism evidence="1 2">
    <name type="scientific">Pseudonocardia sediminis</name>
    <dbReference type="NCBI Taxonomy" id="1397368"/>
    <lineage>
        <taxon>Bacteria</taxon>
        <taxon>Bacillati</taxon>
        <taxon>Actinomycetota</taxon>
        <taxon>Actinomycetes</taxon>
        <taxon>Pseudonocardiales</taxon>
        <taxon>Pseudonocardiaceae</taxon>
        <taxon>Pseudonocardia</taxon>
    </lineage>
</organism>
<evidence type="ECO:0000313" key="1">
    <source>
        <dbReference type="EMBL" id="RZT84295.1"/>
    </source>
</evidence>
<name>A0A4Q7URH5_PSEST</name>
<dbReference type="OrthoDB" id="4510758at2"/>
<dbReference type="EMBL" id="SHKL01000001">
    <property type="protein sequence ID" value="RZT84295.1"/>
    <property type="molecule type" value="Genomic_DNA"/>
</dbReference>
<reference evidence="1 2" key="1">
    <citation type="submission" date="2019-02" db="EMBL/GenBank/DDBJ databases">
        <title>Sequencing the genomes of 1000 actinobacteria strains.</title>
        <authorList>
            <person name="Klenk H.-P."/>
        </authorList>
    </citation>
    <scope>NUCLEOTIDE SEQUENCE [LARGE SCALE GENOMIC DNA]</scope>
    <source>
        <strain evidence="1 2">DSM 45779</strain>
    </source>
</reference>
<dbReference type="InterPro" id="IPR050583">
    <property type="entry name" value="Mycobacterial_A85_antigen"/>
</dbReference>
<dbReference type="InterPro" id="IPR000801">
    <property type="entry name" value="Esterase-like"/>
</dbReference>
<dbReference type="Pfam" id="PF00756">
    <property type="entry name" value="Esterase"/>
    <property type="match status" value="1"/>
</dbReference>
<proteinExistence type="predicted"/>
<accession>A0A4Q7URH5</accession>
<dbReference type="PANTHER" id="PTHR48098">
    <property type="entry name" value="ENTEROCHELIN ESTERASE-RELATED"/>
    <property type="match status" value="1"/>
</dbReference>
<keyword evidence="1" id="KW-0378">Hydrolase</keyword>
<dbReference type="AlphaFoldDB" id="A0A4Q7URH5"/>
<dbReference type="Proteomes" id="UP000291591">
    <property type="component" value="Unassembled WGS sequence"/>
</dbReference>
<dbReference type="Gene3D" id="3.40.50.1820">
    <property type="entry name" value="alpha/beta hydrolase"/>
    <property type="match status" value="1"/>
</dbReference>
<dbReference type="SUPFAM" id="SSF53474">
    <property type="entry name" value="alpha/beta-Hydrolases"/>
    <property type="match status" value="1"/>
</dbReference>
<dbReference type="PANTHER" id="PTHR48098:SF1">
    <property type="entry name" value="DIACYLGLYCEROL ACYLTRANSFERASE_MYCOLYLTRANSFERASE AG85A"/>
    <property type="match status" value="1"/>
</dbReference>
<comment type="caution">
    <text evidence="1">The sequence shown here is derived from an EMBL/GenBank/DDBJ whole genome shotgun (WGS) entry which is preliminary data.</text>
</comment>
<gene>
    <name evidence="1" type="ORF">EV383_1133</name>
</gene>
<sequence>MAHLRCDFVADSLGLATSMTVLLPQRSSTRIGVTGGAGDGPPPVLYLLHGLSDDDTAWVRNTSIERYVEQLGIAVVMPQVHRSFYLDQAYGGNYRTFLTEELPQVVGRFFRVSERREDTFVAGLSMGGYGALSWALTDPGRFAGAASLSGALDLAALAAGPGREEDPRMWERIADGAGLAGTDADPFALLQRADSSAVPPLYLCCGTEDPLFEHSLRFAERASSAGLSVTSSFTRGEHEWGYWDARIRDVLDWLPIG</sequence>
<dbReference type="RefSeq" id="WP_130288914.1">
    <property type="nucleotide sequence ID" value="NZ_SHKL01000001.1"/>
</dbReference>
<protein>
    <submittedName>
        <fullName evidence="1">S-formylglutathione hydrolase FrmB</fullName>
    </submittedName>
</protein>